<feature type="transmembrane region" description="Helical" evidence="1">
    <location>
        <begin position="33"/>
        <end position="53"/>
    </location>
</feature>
<dbReference type="Pfam" id="PF14351">
    <property type="entry name" value="DUF4401"/>
    <property type="match status" value="1"/>
</dbReference>
<accession>A0ABS8WGM3</accession>
<reference evidence="3 4" key="1">
    <citation type="journal article" date="2022" name="Environ. Microbiol. Rep.">
        <title>Eco-phylogenetic analyses reveal divergent evolution of vitamin B12 metabolism in the marine bacterial family 'Psychromonadaceae'.</title>
        <authorList>
            <person name="Jin X."/>
            <person name="Yang Y."/>
            <person name="Cao H."/>
            <person name="Gao B."/>
            <person name="Zhao Z."/>
        </authorList>
    </citation>
    <scope>NUCLEOTIDE SEQUENCE [LARGE SCALE GENOMIC DNA]</scope>
    <source>
        <strain evidence="3 4">MKS20</strain>
    </source>
</reference>
<feature type="transmembrane region" description="Helical" evidence="1">
    <location>
        <begin position="267"/>
        <end position="298"/>
    </location>
</feature>
<evidence type="ECO:0000259" key="2">
    <source>
        <dbReference type="Pfam" id="PF14351"/>
    </source>
</evidence>
<organism evidence="3 4">
    <name type="scientific">Motilimonas cestriensis</name>
    <dbReference type="NCBI Taxonomy" id="2742685"/>
    <lineage>
        <taxon>Bacteria</taxon>
        <taxon>Pseudomonadati</taxon>
        <taxon>Pseudomonadota</taxon>
        <taxon>Gammaproteobacteria</taxon>
        <taxon>Alteromonadales</taxon>
        <taxon>Alteromonadales genera incertae sedis</taxon>
        <taxon>Motilimonas</taxon>
    </lineage>
</organism>
<evidence type="ECO:0000256" key="1">
    <source>
        <dbReference type="SAM" id="Phobius"/>
    </source>
</evidence>
<dbReference type="RefSeq" id="WP_233054673.1">
    <property type="nucleotide sequence ID" value="NZ_JAIMJA010000027.1"/>
</dbReference>
<evidence type="ECO:0000313" key="4">
    <source>
        <dbReference type="Proteomes" id="UP001201273"/>
    </source>
</evidence>
<dbReference type="InterPro" id="IPR025513">
    <property type="entry name" value="DUF4401"/>
</dbReference>
<dbReference type="EMBL" id="JAIMJA010000027">
    <property type="protein sequence ID" value="MCE2596916.1"/>
    <property type="molecule type" value="Genomic_DNA"/>
</dbReference>
<feature type="transmembrane region" description="Helical" evidence="1">
    <location>
        <begin position="304"/>
        <end position="321"/>
    </location>
</feature>
<keyword evidence="4" id="KW-1185">Reference proteome</keyword>
<name>A0ABS8WGM3_9GAMM</name>
<keyword evidence="1" id="KW-1133">Transmembrane helix</keyword>
<protein>
    <submittedName>
        <fullName evidence="3">DUF4401 domain-containing protein</fullName>
    </submittedName>
</protein>
<comment type="caution">
    <text evidence="3">The sequence shown here is derived from an EMBL/GenBank/DDBJ whole genome shotgun (WGS) entry which is preliminary data.</text>
</comment>
<feature type="transmembrane region" description="Helical" evidence="1">
    <location>
        <begin position="333"/>
        <end position="349"/>
    </location>
</feature>
<dbReference type="Proteomes" id="UP001201273">
    <property type="component" value="Unassembled WGS sequence"/>
</dbReference>
<gene>
    <name evidence="3" type="ORF">K6Y31_19255</name>
</gene>
<feature type="transmembrane region" description="Helical" evidence="1">
    <location>
        <begin position="234"/>
        <end position="255"/>
    </location>
</feature>
<feature type="transmembrane region" description="Helical" evidence="1">
    <location>
        <begin position="165"/>
        <end position="184"/>
    </location>
</feature>
<proteinExistence type="predicted"/>
<evidence type="ECO:0000313" key="3">
    <source>
        <dbReference type="EMBL" id="MCE2596916.1"/>
    </source>
</evidence>
<keyword evidence="1" id="KW-0812">Transmembrane</keyword>
<feature type="transmembrane region" description="Helical" evidence="1">
    <location>
        <begin position="196"/>
        <end position="214"/>
    </location>
</feature>
<keyword evidence="1" id="KW-0472">Membrane</keyword>
<feature type="transmembrane region" description="Helical" evidence="1">
    <location>
        <begin position="126"/>
        <end position="145"/>
    </location>
</feature>
<sequence length="365" mass="39595">MKTEHAQLWQVLQQASCVDTASPLPDQPLMPPWYLGILQGFAGWVAALFLLGFMGSFLALSLGEVLDEGILFIGAIFVVIGAVLDRKSLQQQVFVTQLALVFGLSGLLGVGWGLSEILGYRSEQAWFFSFGALLIVHSAFINNRLSVFLNSIGIAGCITGLLYQWQMMSVMPLVMLVLAIVLCLNLERFGAHYGRLCTLAYGFASWTLLAQGLLSLGASELDFFSATIGELSIWSWLLPWSLSLLASLLLVRHIFAQRQISLSTPVGYGAMATVVVIGALAVPLTGLSTAVLFLLLGLQLRDKVFTALAIFSIPLFISAYYYSLSVSLLEKSLLLTALGAVLLLARWGLNRYLSQSSSVTSQEAL</sequence>
<feature type="transmembrane region" description="Helical" evidence="1">
    <location>
        <begin position="96"/>
        <end position="114"/>
    </location>
</feature>
<feature type="domain" description="DUF4401" evidence="2">
    <location>
        <begin position="32"/>
        <end position="352"/>
    </location>
</feature>
<feature type="transmembrane region" description="Helical" evidence="1">
    <location>
        <begin position="65"/>
        <end position="84"/>
    </location>
</feature>